<keyword evidence="1" id="KW-0812">Transmembrane</keyword>
<evidence type="ECO:0000313" key="2">
    <source>
        <dbReference type="EMBL" id="SEJ30478.1"/>
    </source>
</evidence>
<keyword evidence="3" id="KW-1185">Reference proteome</keyword>
<sequence>MWLGIYYLWGINALTVGLMGWDKLVARRRRRRVPERWLLRLSLLGGSPGTLLSRWIFRHKRRKQPFVRWLWAIAAAQAALLLLAAEYL</sequence>
<dbReference type="Pfam" id="PF06961">
    <property type="entry name" value="DUF1294"/>
    <property type="match status" value="1"/>
</dbReference>
<feature type="transmembrane region" description="Helical" evidence="1">
    <location>
        <begin position="6"/>
        <end position="25"/>
    </location>
</feature>
<reference evidence="2 3" key="1">
    <citation type="submission" date="2016-10" db="EMBL/GenBank/DDBJ databases">
        <authorList>
            <person name="de Groot N.N."/>
        </authorList>
    </citation>
    <scope>NUCLEOTIDE SEQUENCE [LARGE SCALE GENOMIC DNA]</scope>
    <source>
        <strain evidence="2 3">DSM 29340</strain>
    </source>
</reference>
<protein>
    <submittedName>
        <fullName evidence="2">Uncharacterized membrane protein YsdA, DUF1294 family</fullName>
    </submittedName>
</protein>
<keyword evidence="1" id="KW-1133">Transmembrane helix</keyword>
<dbReference type="AlphaFoldDB" id="A0A1H6XN12"/>
<gene>
    <name evidence="2" type="ORF">SAMN05444007_104129</name>
</gene>
<organism evidence="2 3">
    <name type="scientific">Cribrihabitans marinus</name>
    <dbReference type="NCBI Taxonomy" id="1227549"/>
    <lineage>
        <taxon>Bacteria</taxon>
        <taxon>Pseudomonadati</taxon>
        <taxon>Pseudomonadota</taxon>
        <taxon>Alphaproteobacteria</taxon>
        <taxon>Rhodobacterales</taxon>
        <taxon>Paracoccaceae</taxon>
        <taxon>Cribrihabitans</taxon>
    </lineage>
</organism>
<proteinExistence type="predicted"/>
<evidence type="ECO:0000313" key="3">
    <source>
        <dbReference type="Proteomes" id="UP000199379"/>
    </source>
</evidence>
<name>A0A1H6XN12_9RHOB</name>
<dbReference type="STRING" id="1227549.SAMN05444007_104129"/>
<accession>A0A1H6XN12</accession>
<dbReference type="EMBL" id="FNYD01000004">
    <property type="protein sequence ID" value="SEJ30478.1"/>
    <property type="molecule type" value="Genomic_DNA"/>
</dbReference>
<dbReference type="InterPro" id="IPR010718">
    <property type="entry name" value="DUF1294"/>
</dbReference>
<evidence type="ECO:0000256" key="1">
    <source>
        <dbReference type="SAM" id="Phobius"/>
    </source>
</evidence>
<keyword evidence="1" id="KW-0472">Membrane</keyword>
<dbReference type="Proteomes" id="UP000199379">
    <property type="component" value="Unassembled WGS sequence"/>
</dbReference>
<dbReference type="RefSeq" id="WP_092364729.1">
    <property type="nucleotide sequence ID" value="NZ_BMGV01000004.1"/>
</dbReference>
<feature type="transmembrane region" description="Helical" evidence="1">
    <location>
        <begin position="69"/>
        <end position="87"/>
    </location>
</feature>